<dbReference type="Gene3D" id="3.90.1200.10">
    <property type="match status" value="1"/>
</dbReference>
<dbReference type="RefSeq" id="WP_256870189.1">
    <property type="nucleotide sequence ID" value="NZ_JYMX02000022.1"/>
</dbReference>
<dbReference type="EMBL" id="JYMX02000022">
    <property type="protein sequence ID" value="MCW3714479.1"/>
    <property type="molecule type" value="Genomic_DNA"/>
</dbReference>
<dbReference type="Proteomes" id="UP000191686">
    <property type="component" value="Unassembled WGS sequence"/>
</dbReference>
<evidence type="ECO:0000313" key="2">
    <source>
        <dbReference type="EMBL" id="MCW3714479.1"/>
    </source>
</evidence>
<comment type="caution">
    <text evidence="2">The sequence shown here is derived from an EMBL/GenBank/DDBJ whole genome shotgun (WGS) entry which is preliminary data.</text>
</comment>
<dbReference type="Pfam" id="PF01636">
    <property type="entry name" value="APH"/>
    <property type="match status" value="1"/>
</dbReference>
<name>A0ABD4UJV3_9BURK</name>
<dbReference type="Gene3D" id="3.30.200.20">
    <property type="entry name" value="Phosphorylase Kinase, domain 1"/>
    <property type="match status" value="1"/>
</dbReference>
<organism evidence="2 3">
    <name type="scientific">Burkholderia cenocepacia</name>
    <dbReference type="NCBI Taxonomy" id="95486"/>
    <lineage>
        <taxon>Bacteria</taxon>
        <taxon>Pseudomonadati</taxon>
        <taxon>Pseudomonadota</taxon>
        <taxon>Betaproteobacteria</taxon>
        <taxon>Burkholderiales</taxon>
        <taxon>Burkholderiaceae</taxon>
        <taxon>Burkholderia</taxon>
        <taxon>Burkholderia cepacia complex</taxon>
    </lineage>
</organism>
<dbReference type="PANTHER" id="PTHR21310">
    <property type="entry name" value="AMINOGLYCOSIDE PHOSPHOTRANSFERASE-RELATED-RELATED"/>
    <property type="match status" value="1"/>
</dbReference>
<dbReference type="InterPro" id="IPR011009">
    <property type="entry name" value="Kinase-like_dom_sf"/>
</dbReference>
<accession>A0ABD4UJV3</accession>
<evidence type="ECO:0000259" key="1">
    <source>
        <dbReference type="Pfam" id="PF01636"/>
    </source>
</evidence>
<dbReference type="AlphaFoldDB" id="A0ABD4UJV3"/>
<evidence type="ECO:0000313" key="3">
    <source>
        <dbReference type="Proteomes" id="UP000191686"/>
    </source>
</evidence>
<dbReference type="InterPro" id="IPR051678">
    <property type="entry name" value="AGP_Transferase"/>
</dbReference>
<feature type="domain" description="Aminoglycoside phosphotransferase" evidence="1">
    <location>
        <begin position="28"/>
        <end position="275"/>
    </location>
</feature>
<dbReference type="SUPFAM" id="SSF56112">
    <property type="entry name" value="Protein kinase-like (PK-like)"/>
    <property type="match status" value="1"/>
</dbReference>
<sequence>MVNATSRSDVKTLEPWLHRYWNIGPARLQALASGHTNKTYLVECDAGRAVLRVSWAGKPLGQMQREASILGRLGAARTTAPRLPALPRLRPTVDARTGVRLPDGRWLHLFEHIDGRPGLPDDPHAGATDAMRTLAHLHTALAAIPAIPASEAAPLAWLSARHARVAARAMPSLPGDLNDAYDTVIRRIGAHLDAAAAWLTGPAHWLHGDYHAGNLLYVGNAVNGVLDFDDVGQGAPWLEAAFASFALSRDADRDDGLVFDRGRWVASLDAYAATRPDAAPAWLRDHHDALTTLFCADQTLIHLEAAQRGLWMPGPGIGFLGGWRQLLDGAVPAG</sequence>
<proteinExistence type="predicted"/>
<protein>
    <submittedName>
        <fullName evidence="2">Phosphotransferase</fullName>
    </submittedName>
</protein>
<reference evidence="2 3" key="2">
    <citation type="journal article" date="2017" name="Front. Microbiol.">
        <title>Genomics Reveals a Unique Clone of Burkholderia cenocepacia Harboring an Actively Excising Novel Genomic Island.</title>
        <authorList>
            <person name="Patil P.P."/>
            <person name="Mali S."/>
            <person name="Midha S."/>
            <person name="Gautam V."/>
            <person name="Dash L."/>
            <person name="Kumar S."/>
            <person name="Shastri J."/>
            <person name="Singhal L."/>
            <person name="Patil P.B."/>
        </authorList>
    </citation>
    <scope>NUCLEOTIDE SEQUENCE [LARGE SCALE GENOMIC DNA]</scope>
    <source>
        <strain evidence="2 3">BC-19</strain>
    </source>
</reference>
<reference evidence="2 3" key="1">
    <citation type="journal article" date="2017" name="Front. Microbiol.">
        <title>Genomics reveals a unique clone of Burkholderia cenocepacia harbouring an actively excising novel genomic island.</title>
        <authorList>
            <person name="Patil P."/>
            <person name="Mali S."/>
            <person name="Midha S."/>
            <person name="Gautam V."/>
            <person name="Dash L."/>
            <person name="Kumar S."/>
            <person name="Shastri J."/>
            <person name="Singhal L."/>
            <person name="Patil P.B."/>
        </authorList>
    </citation>
    <scope>NUCLEOTIDE SEQUENCE [LARGE SCALE GENOMIC DNA]</scope>
    <source>
        <strain evidence="2 3">BC-19</strain>
    </source>
</reference>
<dbReference type="InterPro" id="IPR002575">
    <property type="entry name" value="Aminoglycoside_PTrfase"/>
</dbReference>
<gene>
    <name evidence="2" type="ORF">UE95_024640</name>
</gene>